<keyword evidence="3" id="KW-1185">Reference proteome</keyword>
<dbReference type="EMBL" id="BPQM01000190">
    <property type="protein sequence ID" value="GJD82068.1"/>
    <property type="molecule type" value="Genomic_DNA"/>
</dbReference>
<feature type="signal peptide" evidence="1">
    <location>
        <begin position="1"/>
        <end position="25"/>
    </location>
</feature>
<name>A0AA37MHZ3_9HYPH</name>
<organism evidence="2 3">
    <name type="scientific">Methylobacterium gregans</name>
    <dbReference type="NCBI Taxonomy" id="374424"/>
    <lineage>
        <taxon>Bacteria</taxon>
        <taxon>Pseudomonadati</taxon>
        <taxon>Pseudomonadota</taxon>
        <taxon>Alphaproteobacteria</taxon>
        <taxon>Hyphomicrobiales</taxon>
        <taxon>Methylobacteriaceae</taxon>
        <taxon>Methylobacterium</taxon>
    </lineage>
</organism>
<feature type="chain" id="PRO_5041381886" evidence="1">
    <location>
        <begin position="26"/>
        <end position="100"/>
    </location>
</feature>
<sequence>MLRKFLLAALLVLGFAAAAPHGASAAPVGPNPALVTGASPVAEKAQFYYGPRGYYRRPYYGRRFYGPRPYYRRPYYGRRFYGPRRFYGGPRFYGPRRFYY</sequence>
<proteinExistence type="predicted"/>
<keyword evidence="1" id="KW-0732">Signal</keyword>
<evidence type="ECO:0000313" key="2">
    <source>
        <dbReference type="EMBL" id="GJD82068.1"/>
    </source>
</evidence>
<reference evidence="2" key="1">
    <citation type="journal article" date="2016" name="Front. Microbiol.">
        <title>Genome Sequence of the Piezophilic, Mesophilic Sulfate-Reducing Bacterium Desulfovibrio indicus J2T.</title>
        <authorList>
            <person name="Cao J."/>
            <person name="Maignien L."/>
            <person name="Shao Z."/>
            <person name="Alain K."/>
            <person name="Jebbar M."/>
        </authorList>
    </citation>
    <scope>NUCLEOTIDE SEQUENCE</scope>
    <source>
        <strain evidence="2">NBRC 103626</strain>
    </source>
</reference>
<evidence type="ECO:0000256" key="1">
    <source>
        <dbReference type="SAM" id="SignalP"/>
    </source>
</evidence>
<dbReference type="Proteomes" id="UP001055108">
    <property type="component" value="Unassembled WGS sequence"/>
</dbReference>
<gene>
    <name evidence="2" type="ORF">NBEOAGPD_5327</name>
</gene>
<dbReference type="AlphaFoldDB" id="A0AA37MHZ3"/>
<protein>
    <submittedName>
        <fullName evidence="2">Uncharacterized protein</fullName>
    </submittedName>
</protein>
<dbReference type="RefSeq" id="WP_238307283.1">
    <property type="nucleotide sequence ID" value="NZ_BPQM01000190.1"/>
</dbReference>
<comment type="caution">
    <text evidence="2">The sequence shown here is derived from an EMBL/GenBank/DDBJ whole genome shotgun (WGS) entry which is preliminary data.</text>
</comment>
<evidence type="ECO:0000313" key="3">
    <source>
        <dbReference type="Proteomes" id="UP001055108"/>
    </source>
</evidence>
<accession>A0AA37MHZ3</accession>
<reference evidence="2" key="2">
    <citation type="submission" date="2021-08" db="EMBL/GenBank/DDBJ databases">
        <authorList>
            <person name="Tani A."/>
            <person name="Ola A."/>
            <person name="Ogura Y."/>
            <person name="Katsura K."/>
            <person name="Hayashi T."/>
        </authorList>
    </citation>
    <scope>NUCLEOTIDE SEQUENCE</scope>
    <source>
        <strain evidence="2">NBRC 103626</strain>
    </source>
</reference>